<proteinExistence type="predicted"/>
<gene>
    <name evidence="2" type="ORF">ACM15_04510</name>
</gene>
<reference evidence="2 3" key="1">
    <citation type="submission" date="2015-06" db="EMBL/GenBank/DDBJ databases">
        <title>Draft Genome Sequence of Parabacteroides goldsteinii with Putative Novel Metallo-Beta-Lactamases Isolated from a Blood Culture from a Human Patient.</title>
        <authorList>
            <person name="Krogh T.J."/>
            <person name="Agergaard C.N."/>
            <person name="Moller-Jensen J."/>
            <person name="Justesen U.S."/>
        </authorList>
    </citation>
    <scope>NUCLEOTIDE SEQUENCE [LARGE SCALE GENOMIC DNA]</scope>
    <source>
        <strain evidence="2 3">910340</strain>
    </source>
</reference>
<protein>
    <submittedName>
        <fullName evidence="2">Uncharacterized protein</fullName>
    </submittedName>
</protein>
<name>A0A0J6CNS9_9BACT</name>
<dbReference type="PATRIC" id="fig|328812.4.peg.463"/>
<evidence type="ECO:0000313" key="3">
    <source>
        <dbReference type="Proteomes" id="UP000036166"/>
    </source>
</evidence>
<accession>A0A0J6CNS9</accession>
<dbReference type="EMBL" id="LFJV01000011">
    <property type="protein sequence ID" value="KMM34838.1"/>
    <property type="molecule type" value="Genomic_DNA"/>
</dbReference>
<evidence type="ECO:0000256" key="1">
    <source>
        <dbReference type="SAM" id="SignalP"/>
    </source>
</evidence>
<comment type="caution">
    <text evidence="2">The sequence shown here is derived from an EMBL/GenBank/DDBJ whole genome shotgun (WGS) entry which is preliminary data.</text>
</comment>
<dbReference type="Proteomes" id="UP000036166">
    <property type="component" value="Unassembled WGS sequence"/>
</dbReference>
<evidence type="ECO:0000313" key="2">
    <source>
        <dbReference type="EMBL" id="KMM34838.1"/>
    </source>
</evidence>
<feature type="signal peptide" evidence="1">
    <location>
        <begin position="1"/>
        <end position="20"/>
    </location>
</feature>
<dbReference type="AlphaFoldDB" id="A0A0J6CNS9"/>
<dbReference type="RefSeq" id="WP_048314562.1">
    <property type="nucleotide sequence ID" value="NZ_LFJV01000011.1"/>
</dbReference>
<keyword evidence="1" id="KW-0732">Signal</keyword>
<feature type="chain" id="PRO_5005269227" evidence="1">
    <location>
        <begin position="21"/>
        <end position="191"/>
    </location>
</feature>
<sequence length="191" mass="21854">MKHRLLLFLSMLFITTYINAQNEITGFLGIKLEDKPYVAIDKLKQRYPNVEWKHPCIYLKNVTFIDTKFDNLVITYKNEKLVEATFTLFDNASVMDNPFKDRATILNEAKSKQNQIMNRFTQAFNGLGNALCSKYGNPTVSSEGNAIWRDINSNSITLNLNFNNSQDGMGVHFGGQLTVTYRTVTTNNDEF</sequence>
<organism evidence="2 3">
    <name type="scientific">Parabacteroides goldsteinii</name>
    <dbReference type="NCBI Taxonomy" id="328812"/>
    <lineage>
        <taxon>Bacteria</taxon>
        <taxon>Pseudomonadati</taxon>
        <taxon>Bacteroidota</taxon>
        <taxon>Bacteroidia</taxon>
        <taxon>Bacteroidales</taxon>
        <taxon>Tannerellaceae</taxon>
        <taxon>Parabacteroides</taxon>
    </lineage>
</organism>